<protein>
    <submittedName>
        <fullName evidence="1">Uncharacterized protein</fullName>
    </submittedName>
</protein>
<organism evidence="1">
    <name type="scientific">bioreactor metagenome</name>
    <dbReference type="NCBI Taxonomy" id="1076179"/>
    <lineage>
        <taxon>unclassified sequences</taxon>
        <taxon>metagenomes</taxon>
        <taxon>ecological metagenomes</taxon>
    </lineage>
</organism>
<proteinExistence type="predicted"/>
<name>A0A645GDY3_9ZZZZ</name>
<accession>A0A645GDY3</accession>
<evidence type="ECO:0000313" key="1">
    <source>
        <dbReference type="EMBL" id="MPN25117.1"/>
    </source>
</evidence>
<reference evidence="1" key="1">
    <citation type="submission" date="2019-08" db="EMBL/GenBank/DDBJ databases">
        <authorList>
            <person name="Kucharzyk K."/>
            <person name="Murdoch R.W."/>
            <person name="Higgins S."/>
            <person name="Loffler F."/>
        </authorList>
    </citation>
    <scope>NUCLEOTIDE SEQUENCE</scope>
</reference>
<gene>
    <name evidence="1" type="ORF">SDC9_172524</name>
</gene>
<comment type="caution">
    <text evidence="1">The sequence shown here is derived from an EMBL/GenBank/DDBJ whole genome shotgun (WGS) entry which is preliminary data.</text>
</comment>
<sequence>MHLDGRHANRLHRVEQGDARVRIRAGVDHDAVRRLISPLNRIHQSTFMVALHKINRHAKPLCLRADHRHKVAVGAFAVDIRLPQAKQIQVWAVDDENLHALSPIISVGIATKLLPDLLCRIFRRCFVGYARVAKSRIQRRAFAQHRVEVCRLRKWPAFTRKKR</sequence>
<dbReference type="AlphaFoldDB" id="A0A645GDY3"/>
<dbReference type="EMBL" id="VSSQ01074178">
    <property type="protein sequence ID" value="MPN25117.1"/>
    <property type="molecule type" value="Genomic_DNA"/>
</dbReference>